<evidence type="ECO:0000256" key="2">
    <source>
        <dbReference type="ARBA" id="ARBA00022741"/>
    </source>
</evidence>
<dbReference type="InterPro" id="IPR011009">
    <property type="entry name" value="Kinase-like_dom_sf"/>
</dbReference>
<gene>
    <name evidence="7" type="ORF">PLAM_1317</name>
</gene>
<dbReference type="InterPro" id="IPR017441">
    <property type="entry name" value="Protein_kinase_ATP_BS"/>
</dbReference>
<dbReference type="SUPFAM" id="SSF56112">
    <property type="entry name" value="Protein kinase-like (PK-like)"/>
    <property type="match status" value="1"/>
</dbReference>
<feature type="domain" description="Protein kinase" evidence="6">
    <location>
        <begin position="14"/>
        <end position="277"/>
    </location>
</feature>
<keyword evidence="1" id="KW-0808">Transferase</keyword>
<sequence length="299" mass="33994">MAWQPGTKLYGDRYTIIRKLGEGGFGITFLARNRKGEDIVIKTLLDKILIDPNFVEFRDKYLRDFEKEATRLAVCRHPHIVQIDNVFREGSLPCIAMEYIAGQNLWELVRGKGALPEAEAVSYIQQIGNALTVVHDKGLLHRDIKPQNIMKRDGKTEAVLIDFGIAREFIPNIIQTHTNLLTHGFAPLEQYDEHAHRGEYTDVYALSATLYFLLTGKVPTPAPNRSVGFKFIPLNQVVNVSNRVHEAVMKGLELRPEDRPQSVLEWLEILVYPDPFKTVSFETVTVNSTGQITNRRQAQ</sequence>
<dbReference type="SMART" id="SM00220">
    <property type="entry name" value="S_TKc"/>
    <property type="match status" value="1"/>
</dbReference>
<dbReference type="Pfam" id="PF00069">
    <property type="entry name" value="Pkinase"/>
    <property type="match status" value="1"/>
</dbReference>
<proteinExistence type="predicted"/>
<dbReference type="Gene3D" id="1.10.510.10">
    <property type="entry name" value="Transferase(Phosphotransferase) domain 1"/>
    <property type="match status" value="1"/>
</dbReference>
<keyword evidence="2 5" id="KW-0547">Nucleotide-binding</keyword>
<protein>
    <submittedName>
        <fullName evidence="7">GUN4-like family</fullName>
    </submittedName>
</protein>
<dbReference type="InterPro" id="IPR000719">
    <property type="entry name" value="Prot_kinase_dom"/>
</dbReference>
<dbReference type="AlphaFoldDB" id="A0A1J1JGB5"/>
<dbReference type="PANTHER" id="PTHR43289:SF34">
    <property type="entry name" value="SERINE_THREONINE-PROTEIN KINASE YBDM-RELATED"/>
    <property type="match status" value="1"/>
</dbReference>
<evidence type="ECO:0000256" key="3">
    <source>
        <dbReference type="ARBA" id="ARBA00022777"/>
    </source>
</evidence>
<evidence type="ECO:0000313" key="7">
    <source>
        <dbReference type="EMBL" id="CUM59284.1"/>
    </source>
</evidence>
<dbReference type="PROSITE" id="PS50011">
    <property type="entry name" value="PROTEIN_KINASE_DOM"/>
    <property type="match status" value="1"/>
</dbReference>
<dbReference type="CDD" id="cd14014">
    <property type="entry name" value="STKc_PknB_like"/>
    <property type="match status" value="1"/>
</dbReference>
<name>A0A1J1JGB5_PLAAG</name>
<evidence type="ECO:0000259" key="6">
    <source>
        <dbReference type="PROSITE" id="PS50011"/>
    </source>
</evidence>
<keyword evidence="3" id="KW-0418">Kinase</keyword>
<feature type="binding site" evidence="5">
    <location>
        <position position="42"/>
    </location>
    <ligand>
        <name>ATP</name>
        <dbReference type="ChEBI" id="CHEBI:30616"/>
    </ligand>
</feature>
<keyword evidence="4 5" id="KW-0067">ATP-binding</keyword>
<dbReference type="GO" id="GO:0005524">
    <property type="term" value="F:ATP binding"/>
    <property type="evidence" value="ECO:0007669"/>
    <property type="project" value="UniProtKB-UniRule"/>
</dbReference>
<dbReference type="RefSeq" id="WP_227381381.1">
    <property type="nucleotide sequence ID" value="NZ_LR882950.1"/>
</dbReference>
<accession>A0A1J1JGB5</accession>
<evidence type="ECO:0000256" key="5">
    <source>
        <dbReference type="PROSITE-ProRule" id="PRU10141"/>
    </source>
</evidence>
<dbReference type="EMBL" id="LO018304">
    <property type="protein sequence ID" value="CUM59284.1"/>
    <property type="molecule type" value="Genomic_DNA"/>
</dbReference>
<dbReference type="PROSITE" id="PS00107">
    <property type="entry name" value="PROTEIN_KINASE_ATP"/>
    <property type="match status" value="1"/>
</dbReference>
<reference evidence="7" key="1">
    <citation type="submission" date="2015-09" db="EMBL/GenBank/DDBJ databases">
        <authorList>
            <person name="Jackson K.R."/>
            <person name="Lunt B.L."/>
            <person name="Fisher J.N.B."/>
            <person name="Gardner A.V."/>
            <person name="Bailey M.E."/>
            <person name="Deus L.M."/>
            <person name="Earl A.S."/>
            <person name="Gibby P.D."/>
            <person name="Hartmann K.A."/>
            <person name="Liu J.E."/>
            <person name="Manci A.M."/>
            <person name="Nielsen D.A."/>
            <person name="Solomon M.B."/>
            <person name="Breakwell D.P."/>
            <person name="Burnett S.H."/>
            <person name="Grose J.H."/>
        </authorList>
    </citation>
    <scope>NUCLEOTIDE SEQUENCE</scope>
    <source>
        <strain evidence="7">7805</strain>
    </source>
</reference>
<dbReference type="GO" id="GO:0004674">
    <property type="term" value="F:protein serine/threonine kinase activity"/>
    <property type="evidence" value="ECO:0007669"/>
    <property type="project" value="TreeGrafter"/>
</dbReference>
<evidence type="ECO:0000256" key="4">
    <source>
        <dbReference type="ARBA" id="ARBA00022840"/>
    </source>
</evidence>
<evidence type="ECO:0000256" key="1">
    <source>
        <dbReference type="ARBA" id="ARBA00022679"/>
    </source>
</evidence>
<dbReference type="PANTHER" id="PTHR43289">
    <property type="entry name" value="MITOGEN-ACTIVATED PROTEIN KINASE KINASE KINASE 20-RELATED"/>
    <property type="match status" value="1"/>
</dbReference>
<organism evidence="7">
    <name type="scientific">Planktothrix agardhii</name>
    <name type="common">Oscillatoria agardhii</name>
    <dbReference type="NCBI Taxonomy" id="1160"/>
    <lineage>
        <taxon>Bacteria</taxon>
        <taxon>Bacillati</taxon>
        <taxon>Cyanobacteriota</taxon>
        <taxon>Cyanophyceae</taxon>
        <taxon>Oscillatoriophycideae</taxon>
        <taxon>Oscillatoriales</taxon>
        <taxon>Microcoleaceae</taxon>
        <taxon>Planktothrix</taxon>
    </lineage>
</organism>